<dbReference type="Gene3D" id="3.40.50.620">
    <property type="entry name" value="HUPs"/>
    <property type="match status" value="1"/>
</dbReference>
<proteinExistence type="predicted"/>
<dbReference type="AlphaFoldDB" id="C5CIN5"/>
<dbReference type="PANTHER" id="PTHR43169:SF2">
    <property type="entry name" value="NAD_GMP SYNTHASE DOMAIN-CONTAINING PROTEIN"/>
    <property type="match status" value="1"/>
</dbReference>
<evidence type="ECO:0000313" key="3">
    <source>
        <dbReference type="Proteomes" id="UP000002382"/>
    </source>
</evidence>
<dbReference type="OrthoDB" id="42210at2"/>
<name>C5CIN5_KOSOT</name>
<evidence type="ECO:0000259" key="1">
    <source>
        <dbReference type="Pfam" id="PF02540"/>
    </source>
</evidence>
<dbReference type="STRING" id="521045.Kole_2141"/>
<keyword evidence="3" id="KW-1185">Reference proteome</keyword>
<dbReference type="SUPFAM" id="SSF52402">
    <property type="entry name" value="Adenine nucleotide alpha hydrolases-like"/>
    <property type="match status" value="1"/>
</dbReference>
<dbReference type="InterPro" id="IPR022310">
    <property type="entry name" value="NAD/GMP_synthase"/>
</dbReference>
<reference evidence="2 3" key="2">
    <citation type="journal article" date="2011" name="J. Bacteriol.">
        <title>Genome Sequence of Kosmotoga olearia Strain TBF 19.5.1, a Thermophilic Bacterium with a Wide Growth Temperature Range, Isolated from the Troll B Oil Platform in the North Sea.</title>
        <authorList>
            <person name="Swithers K.S."/>
            <person name="Dipippo J.L."/>
            <person name="Bruce D.C."/>
            <person name="Detter C."/>
            <person name="Tapia R."/>
            <person name="Han S."/>
            <person name="Goodwin L.A."/>
            <person name="Han J."/>
            <person name="Woyke T."/>
            <person name="Pitluck S."/>
            <person name="Pennacchio L."/>
            <person name="Nolan M."/>
            <person name="Mikhailova N."/>
            <person name="Land M.L."/>
            <person name="Nesbo C.L."/>
            <person name="Gogarten J.P."/>
            <person name="Noll K.M."/>
        </authorList>
    </citation>
    <scope>NUCLEOTIDE SEQUENCE [LARGE SCALE GENOMIC DNA]</scope>
    <source>
        <strain evidence="3">ATCC BAA-1733 / DSM 21960 / TBF 19.5.1</strain>
    </source>
</reference>
<sequence>MRNPGELIDKSIAEIRTFANKLVVAFSGGEDSTLVALLAREALGKDNVKLINVCFGPYSYSAGLEIVASLAAKLGLRLEFTPGYEEQEKIWRHGPSCNRCTRFAKFNSVRKATTALIATGANQSDTWGQTGIALSKGLYSPIRDWTKEEIKKALNFFGVEVPRIGEAPVREGCKLKHLLKMMTNPGYHGYAVAVANEILLDNLGGRKHELANVKIIGPLSKNIALVNVRPLPPENVIQRITERLTSVNAIDEVHWVQRPITLIVTANPGIFGAENSRRWILEGRLQPEIAEKIEIKWIKSKNRRLATFQVVGFEETEVH</sequence>
<dbReference type="Pfam" id="PF02540">
    <property type="entry name" value="NAD_synthase"/>
    <property type="match status" value="1"/>
</dbReference>
<dbReference type="HOGENOM" id="CLU_885475_0_0_0"/>
<dbReference type="GO" id="GO:0006163">
    <property type="term" value="P:purine nucleotide metabolic process"/>
    <property type="evidence" value="ECO:0007669"/>
    <property type="project" value="UniProtKB-ARBA"/>
</dbReference>
<organism evidence="2 3">
    <name type="scientific">Kosmotoga olearia (strain ATCC BAA-1733 / DSM 21960 / TBF 19.5.1)</name>
    <dbReference type="NCBI Taxonomy" id="521045"/>
    <lineage>
        <taxon>Bacteria</taxon>
        <taxon>Thermotogati</taxon>
        <taxon>Thermotogota</taxon>
        <taxon>Thermotogae</taxon>
        <taxon>Kosmotogales</taxon>
        <taxon>Kosmotogaceae</taxon>
        <taxon>Kosmotoga</taxon>
    </lineage>
</organism>
<protein>
    <submittedName>
        <fullName evidence="2">Phosphoadenosine phosphosulfate reductase</fullName>
    </submittedName>
</protein>
<dbReference type="PANTHER" id="PTHR43169">
    <property type="entry name" value="EXSB FAMILY PROTEIN"/>
    <property type="match status" value="1"/>
</dbReference>
<dbReference type="InterPro" id="IPR014729">
    <property type="entry name" value="Rossmann-like_a/b/a_fold"/>
</dbReference>
<feature type="domain" description="NAD/GMP synthase" evidence="1">
    <location>
        <begin position="18"/>
        <end position="78"/>
    </location>
</feature>
<dbReference type="Proteomes" id="UP000002382">
    <property type="component" value="Chromosome"/>
</dbReference>
<dbReference type="EMBL" id="CP001634">
    <property type="protein sequence ID" value="ACR80818.1"/>
    <property type="molecule type" value="Genomic_DNA"/>
</dbReference>
<gene>
    <name evidence="2" type="ordered locus">Kole_2141</name>
</gene>
<dbReference type="RefSeq" id="WP_015869459.1">
    <property type="nucleotide sequence ID" value="NC_012785.1"/>
</dbReference>
<evidence type="ECO:0000313" key="2">
    <source>
        <dbReference type="EMBL" id="ACR80818.1"/>
    </source>
</evidence>
<dbReference type="eggNOG" id="COG0037">
    <property type="taxonomic scope" value="Bacteria"/>
</dbReference>
<dbReference type="InterPro" id="IPR052188">
    <property type="entry name" value="Ni-pincer_cofactor_biosynth"/>
</dbReference>
<accession>C5CIN5</accession>
<reference evidence="2 3" key="1">
    <citation type="submission" date="2009-06" db="EMBL/GenBank/DDBJ databases">
        <title>Complete sequence of Thermotogales bacterium TBF 19.5.1.</title>
        <authorList>
            <consortium name="US DOE Joint Genome Institute"/>
            <person name="Lucas S."/>
            <person name="Copeland A."/>
            <person name="Lapidus A."/>
            <person name="Glavina del Rio T."/>
            <person name="Tice H."/>
            <person name="Bruce D."/>
            <person name="Goodwin L."/>
            <person name="Pitluck S."/>
            <person name="Chertkov O."/>
            <person name="Brettin T."/>
            <person name="Detter J.C."/>
            <person name="Han C."/>
            <person name="Schmutz J."/>
            <person name="Larimer F."/>
            <person name="Land M."/>
            <person name="Hauser L."/>
            <person name="Kyrpides N."/>
            <person name="Ovchinnikova G."/>
            <person name="Noll K."/>
        </authorList>
    </citation>
    <scope>NUCLEOTIDE SEQUENCE [LARGE SCALE GENOMIC DNA]</scope>
    <source>
        <strain evidence="3">ATCC BAA-1733 / DSM 21960 / TBF 19.5.1</strain>
    </source>
</reference>
<dbReference type="KEGG" id="kol:Kole_2141"/>